<dbReference type="RefSeq" id="WP_066618347.1">
    <property type="nucleotide sequence ID" value="NZ_JBHSYQ010000003.1"/>
</dbReference>
<organism evidence="1 2">
    <name type="scientific">Rufibacter roseus</name>
    <dbReference type="NCBI Taxonomy" id="1567108"/>
    <lineage>
        <taxon>Bacteria</taxon>
        <taxon>Pseudomonadati</taxon>
        <taxon>Bacteroidota</taxon>
        <taxon>Cytophagia</taxon>
        <taxon>Cytophagales</taxon>
        <taxon>Hymenobacteraceae</taxon>
        <taxon>Rufibacter</taxon>
    </lineage>
</organism>
<evidence type="ECO:0000313" key="2">
    <source>
        <dbReference type="Proteomes" id="UP001596405"/>
    </source>
</evidence>
<gene>
    <name evidence="1" type="ORF">ACFQHR_09415</name>
</gene>
<proteinExistence type="predicted"/>
<comment type="caution">
    <text evidence="1">The sequence shown here is derived from an EMBL/GenBank/DDBJ whole genome shotgun (WGS) entry which is preliminary data.</text>
</comment>
<accession>A0ABW2DLC0</accession>
<keyword evidence="2" id="KW-1185">Reference proteome</keyword>
<name>A0ABW2DLC0_9BACT</name>
<sequence length="86" mass="10019">MTDHSRYLVTATGGQELDLTYAKEIRSNNLFPFGLHNYAIYRTPEGVYVKGSNSDNPNLMLDTYEVIEEQEARNYQHPHQRLVEEE</sequence>
<dbReference type="Proteomes" id="UP001596405">
    <property type="component" value="Unassembled WGS sequence"/>
</dbReference>
<evidence type="ECO:0000313" key="1">
    <source>
        <dbReference type="EMBL" id="MFC6997845.1"/>
    </source>
</evidence>
<protein>
    <submittedName>
        <fullName evidence="1">Uncharacterized protein</fullName>
    </submittedName>
</protein>
<dbReference type="EMBL" id="JBHSYQ010000003">
    <property type="protein sequence ID" value="MFC6997845.1"/>
    <property type="molecule type" value="Genomic_DNA"/>
</dbReference>
<reference evidence="2" key="1">
    <citation type="journal article" date="2019" name="Int. J. Syst. Evol. Microbiol.">
        <title>The Global Catalogue of Microorganisms (GCM) 10K type strain sequencing project: providing services to taxonomists for standard genome sequencing and annotation.</title>
        <authorList>
            <consortium name="The Broad Institute Genomics Platform"/>
            <consortium name="The Broad Institute Genome Sequencing Center for Infectious Disease"/>
            <person name="Wu L."/>
            <person name="Ma J."/>
        </authorList>
    </citation>
    <scope>NUCLEOTIDE SEQUENCE [LARGE SCALE GENOMIC DNA]</scope>
    <source>
        <strain evidence="2">CGMCC 4.7393</strain>
    </source>
</reference>